<evidence type="ECO:0000256" key="11">
    <source>
        <dbReference type="ARBA" id="ARBA00039893"/>
    </source>
</evidence>
<sequence length="619" mass="67727">MDVADNIDPNFEPQIRARSNTWPLRPNREILDAQNSPVSEESGDLSVKETKDPLGLNTKKSGSRRNAWGNLSYADLITKAIQSTPEKRLTLSQVYDWMVQNVPYFKDKGDSTSSAGWKNSIRHNLSLHSRFMRIQNEGTGKSSWWVINPDAKPGKTPRRRAGSMETKSYEKKRGRIKKKVEALRAALENSNSPTSTTEDFLDPAYPFSLSDFRPRASSNASSCGGRLSPIQAGLESDLHDNQVPPMSPIPWATEIENGFGYNSGDGFTDQLVDSLVDGMKLGDTGGLNLADSMDMSDQFLPNNSNSGDINLPDFNQNTNFNSSNFDNQFNTLPAPPPYPDRTNVLTNLDRSPVTNGNTFMQRATPPVYRRQDLFQENGLSPNVNGHSPLTVTTQQLNSPVRSPAQGSPQSFPNRLSPLHPLPNQNCQGSPQARQISPQGRQLSPQHIGGVVGNGGPSARTLTALQQHLQQSNNDSILRAALTQGPAGYQQPTTSSNNTQQFQQSFANTVNAFPNMNGQVTSINANMMNHGVTRQGQQQLLSEQDLMQGDYNQVPQQQTGNTGHGHPGNPNAGLDIDIDSLIAGLDYDVDSLIKQELTLEGNLDFNFDSGSQPGGRGTVR</sequence>
<evidence type="ECO:0000256" key="1">
    <source>
        <dbReference type="ARBA" id="ARBA00004123"/>
    </source>
</evidence>
<name>A0AAN8J6K4_PATCE</name>
<accession>A0AAN8J6K4</accession>
<dbReference type="PRINTS" id="PR00053">
    <property type="entry name" value="FORKHEAD"/>
</dbReference>
<dbReference type="PROSITE" id="PS00658">
    <property type="entry name" value="FORK_HEAD_2"/>
    <property type="match status" value="1"/>
</dbReference>
<keyword evidence="9" id="KW-0804">Transcription</keyword>
<dbReference type="PANTHER" id="PTHR45767:SF2">
    <property type="entry name" value="FORKHEAD BOX PROTEIN O"/>
    <property type="match status" value="1"/>
</dbReference>
<dbReference type="PANTHER" id="PTHR45767">
    <property type="entry name" value="FORKHEAD BOX PROTEIN O"/>
    <property type="match status" value="1"/>
</dbReference>
<dbReference type="EMBL" id="JAZGQO010000014">
    <property type="protein sequence ID" value="KAK6171256.1"/>
    <property type="molecule type" value="Genomic_DNA"/>
</dbReference>
<feature type="region of interest" description="Disordered" evidence="13">
    <location>
        <begin position="552"/>
        <end position="571"/>
    </location>
</feature>
<dbReference type="InterPro" id="IPR036388">
    <property type="entry name" value="WH-like_DNA-bd_sf"/>
</dbReference>
<gene>
    <name evidence="15" type="ORF">SNE40_019483</name>
</gene>
<dbReference type="GO" id="GO:0000978">
    <property type="term" value="F:RNA polymerase II cis-regulatory region sequence-specific DNA binding"/>
    <property type="evidence" value="ECO:0007669"/>
    <property type="project" value="TreeGrafter"/>
</dbReference>
<dbReference type="Gene3D" id="1.10.10.10">
    <property type="entry name" value="Winged helix-like DNA-binding domain superfamily/Winged helix DNA-binding domain"/>
    <property type="match status" value="1"/>
</dbReference>
<evidence type="ECO:0000256" key="7">
    <source>
        <dbReference type="ARBA" id="ARBA00023015"/>
    </source>
</evidence>
<keyword evidence="8 12" id="KW-0238">DNA-binding</keyword>
<evidence type="ECO:0000256" key="2">
    <source>
        <dbReference type="ARBA" id="ARBA00004496"/>
    </source>
</evidence>
<keyword evidence="4" id="KW-0963">Cytoplasm</keyword>
<feature type="region of interest" description="Disordered" evidence="13">
    <location>
        <begin position="27"/>
        <end position="62"/>
    </location>
</feature>
<evidence type="ECO:0000256" key="5">
    <source>
        <dbReference type="ARBA" id="ARBA00022553"/>
    </source>
</evidence>
<feature type="DNA-binding region" description="Fork-head" evidence="12">
    <location>
        <begin position="68"/>
        <end position="174"/>
    </location>
</feature>
<reference evidence="15 16" key="1">
    <citation type="submission" date="2024-01" db="EMBL/GenBank/DDBJ databases">
        <title>The genome of the rayed Mediterranean limpet Patella caerulea (Linnaeus, 1758).</title>
        <authorList>
            <person name="Anh-Thu Weber A."/>
            <person name="Halstead-Nussloch G."/>
        </authorList>
    </citation>
    <scope>NUCLEOTIDE SEQUENCE [LARGE SCALE GENOMIC DNA]</scope>
    <source>
        <strain evidence="15">AATW-2023a</strain>
        <tissue evidence="15">Whole specimen</tissue>
    </source>
</reference>
<evidence type="ECO:0000259" key="14">
    <source>
        <dbReference type="PROSITE" id="PS50039"/>
    </source>
</evidence>
<evidence type="ECO:0000256" key="9">
    <source>
        <dbReference type="ARBA" id="ARBA00023163"/>
    </source>
</evidence>
<evidence type="ECO:0000256" key="3">
    <source>
        <dbReference type="ARBA" id="ARBA00022473"/>
    </source>
</evidence>
<dbReference type="InterPro" id="IPR036390">
    <property type="entry name" value="WH_DNA-bd_sf"/>
</dbReference>
<feature type="domain" description="Fork-head" evidence="14">
    <location>
        <begin position="68"/>
        <end position="174"/>
    </location>
</feature>
<evidence type="ECO:0000256" key="4">
    <source>
        <dbReference type="ARBA" id="ARBA00022490"/>
    </source>
</evidence>
<dbReference type="GO" id="GO:0000981">
    <property type="term" value="F:DNA-binding transcription factor activity, RNA polymerase II-specific"/>
    <property type="evidence" value="ECO:0007669"/>
    <property type="project" value="TreeGrafter"/>
</dbReference>
<dbReference type="FunFam" id="1.10.10.10:FF:000032">
    <property type="entry name" value="Forkhead box protein O4"/>
    <property type="match status" value="1"/>
</dbReference>
<dbReference type="InterPro" id="IPR001766">
    <property type="entry name" value="Fork_head_dom"/>
</dbReference>
<dbReference type="InterPro" id="IPR030456">
    <property type="entry name" value="TF_fork_head_CS_2"/>
</dbReference>
<feature type="region of interest" description="Disordered" evidence="13">
    <location>
        <begin position="395"/>
        <end position="458"/>
    </location>
</feature>
<dbReference type="SUPFAM" id="SSF46785">
    <property type="entry name" value="Winged helix' DNA-binding domain"/>
    <property type="match status" value="1"/>
</dbReference>
<dbReference type="AlphaFoldDB" id="A0AAN8J6K4"/>
<proteinExistence type="predicted"/>
<evidence type="ECO:0000256" key="12">
    <source>
        <dbReference type="PROSITE-ProRule" id="PRU00089"/>
    </source>
</evidence>
<dbReference type="GO" id="GO:0005634">
    <property type="term" value="C:nucleus"/>
    <property type="evidence" value="ECO:0007669"/>
    <property type="project" value="UniProtKB-SubCell"/>
</dbReference>
<dbReference type="Pfam" id="PF00250">
    <property type="entry name" value="Forkhead"/>
    <property type="match status" value="1"/>
</dbReference>
<dbReference type="InterPro" id="IPR032067">
    <property type="entry name" value="FOXO-TAD"/>
</dbReference>
<organism evidence="15 16">
    <name type="scientific">Patella caerulea</name>
    <name type="common">Rayed Mediterranean limpet</name>
    <dbReference type="NCBI Taxonomy" id="87958"/>
    <lineage>
        <taxon>Eukaryota</taxon>
        <taxon>Metazoa</taxon>
        <taxon>Spiralia</taxon>
        <taxon>Lophotrochozoa</taxon>
        <taxon>Mollusca</taxon>
        <taxon>Gastropoda</taxon>
        <taxon>Patellogastropoda</taxon>
        <taxon>Patelloidea</taxon>
        <taxon>Patellidae</taxon>
        <taxon>Patella</taxon>
    </lineage>
</organism>
<comment type="subcellular location">
    <subcellularLocation>
        <location evidence="2">Cytoplasm</location>
    </subcellularLocation>
    <subcellularLocation>
        <location evidence="1 12">Nucleus</location>
    </subcellularLocation>
</comment>
<keyword evidence="3" id="KW-0217">Developmental protein</keyword>
<evidence type="ECO:0000313" key="15">
    <source>
        <dbReference type="EMBL" id="KAK6171256.1"/>
    </source>
</evidence>
<evidence type="ECO:0000256" key="6">
    <source>
        <dbReference type="ARBA" id="ARBA00022604"/>
    </source>
</evidence>
<dbReference type="GO" id="GO:0005737">
    <property type="term" value="C:cytoplasm"/>
    <property type="evidence" value="ECO:0007669"/>
    <property type="project" value="UniProtKB-SubCell"/>
</dbReference>
<dbReference type="Pfam" id="PF16676">
    <property type="entry name" value="FOXO-TAD"/>
    <property type="match status" value="1"/>
</dbReference>
<feature type="compositionally biased region" description="Polar residues" evidence="13">
    <location>
        <begin position="395"/>
        <end position="413"/>
    </location>
</feature>
<feature type="compositionally biased region" description="Polar residues" evidence="13">
    <location>
        <begin position="422"/>
        <end position="444"/>
    </location>
</feature>
<dbReference type="PROSITE" id="PS50039">
    <property type="entry name" value="FORK_HEAD_3"/>
    <property type="match status" value="1"/>
</dbReference>
<keyword evidence="16" id="KW-1185">Reference proteome</keyword>
<keyword evidence="7" id="KW-0805">Transcription regulation</keyword>
<evidence type="ECO:0000256" key="8">
    <source>
        <dbReference type="ARBA" id="ARBA00023125"/>
    </source>
</evidence>
<evidence type="ECO:0000256" key="10">
    <source>
        <dbReference type="ARBA" id="ARBA00023242"/>
    </source>
</evidence>
<protein>
    <recommendedName>
        <fullName evidence="11">Forkhead box protein O</fullName>
    </recommendedName>
</protein>
<evidence type="ECO:0000313" key="16">
    <source>
        <dbReference type="Proteomes" id="UP001347796"/>
    </source>
</evidence>
<evidence type="ECO:0000256" key="13">
    <source>
        <dbReference type="SAM" id="MobiDB-lite"/>
    </source>
</evidence>
<dbReference type="SMART" id="SM00339">
    <property type="entry name" value="FH"/>
    <property type="match status" value="1"/>
</dbReference>
<keyword evidence="5" id="KW-0597">Phosphoprotein</keyword>
<feature type="region of interest" description="Disordered" evidence="13">
    <location>
        <begin position="145"/>
        <end position="175"/>
    </location>
</feature>
<keyword evidence="6" id="KW-0341">Growth regulation</keyword>
<comment type="caution">
    <text evidence="15">The sequence shown here is derived from an EMBL/GenBank/DDBJ whole genome shotgun (WGS) entry which is preliminary data.</text>
</comment>
<dbReference type="Proteomes" id="UP001347796">
    <property type="component" value="Unassembled WGS sequence"/>
</dbReference>
<keyword evidence="10 12" id="KW-0539">Nucleus</keyword>
<dbReference type="CDD" id="cd20032">
    <property type="entry name" value="FH_FOXO"/>
    <property type="match status" value="1"/>
</dbReference>